<organism evidence="1">
    <name type="scientific">uncultured organism</name>
    <dbReference type="NCBI Taxonomy" id="155900"/>
    <lineage>
        <taxon>unclassified sequences</taxon>
        <taxon>environmental samples</taxon>
    </lineage>
</organism>
<protein>
    <submittedName>
        <fullName evidence="1">Uncharacterized protein</fullName>
    </submittedName>
</protein>
<dbReference type="AlphaFoldDB" id="A0A5B8RFG9"/>
<reference evidence="1" key="1">
    <citation type="submission" date="2019-06" db="EMBL/GenBank/DDBJ databases">
        <authorList>
            <person name="Murdoch R.W."/>
            <person name="Fathepure B."/>
        </authorList>
    </citation>
    <scope>NUCLEOTIDE SEQUENCE</scope>
</reference>
<accession>A0A5B8RFG9</accession>
<dbReference type="EMBL" id="MN079375">
    <property type="protein sequence ID" value="QEA07799.1"/>
    <property type="molecule type" value="Genomic_DNA"/>
</dbReference>
<sequence length="246" mass="26763">MLPLRRRPARRVRVFEYGRNAGEPVDRRADQRAHLVDEASRQERAVGRPAAFEDEMADSEGVTQYLHRLGEVVAVGAGEHIGDARFPEPLEVLVRDPLREHHHRVIPVDLALVEAQASRGIDGHRDVPAGAFLEVSRALPGGLQERGALVLIDVVGHRPAPDDPALATKPLGGGVVMRVDEVHDATAHRIAPSLRAETAVERGNHVAGNLRAHGSLLARVAHRPGCGQGYSRRQRFSGLANPRQAL</sequence>
<evidence type="ECO:0000313" key="1">
    <source>
        <dbReference type="EMBL" id="QEA07799.1"/>
    </source>
</evidence>
<proteinExistence type="predicted"/>
<name>A0A5B8RFG9_9ZZZZ</name>
<gene>
    <name evidence="1" type="ORF">KBTEX_04164</name>
</gene>